<dbReference type="PIRSF" id="PIRSF000414">
    <property type="entry name" value="AICARFT_IMPCHas"/>
    <property type="match status" value="1"/>
</dbReference>
<dbReference type="InterPro" id="IPR024051">
    <property type="entry name" value="AICAR_Tfase_dup_dom_sf"/>
</dbReference>
<comment type="domain">
    <text evidence="10">The IMP cyclohydrolase activity resides in the N-terminal region.</text>
</comment>
<dbReference type="PROSITE" id="PS51855">
    <property type="entry name" value="MGS"/>
    <property type="match status" value="1"/>
</dbReference>
<dbReference type="InterPro" id="IPR016193">
    <property type="entry name" value="Cytidine_deaminase-like"/>
</dbReference>
<dbReference type="EMBL" id="LHZR01000113">
    <property type="protein sequence ID" value="KXV46218.1"/>
    <property type="molecule type" value="Genomic_DNA"/>
</dbReference>
<keyword evidence="7 10" id="KW-0511">Multifunctional enzyme</keyword>
<dbReference type="SMART" id="SM00851">
    <property type="entry name" value="MGS"/>
    <property type="match status" value="1"/>
</dbReference>
<dbReference type="Pfam" id="PF02142">
    <property type="entry name" value="MGS"/>
    <property type="match status" value="1"/>
</dbReference>
<dbReference type="AlphaFoldDB" id="A0A149TF43"/>
<dbReference type="InterPro" id="IPR002695">
    <property type="entry name" value="PurH-like"/>
</dbReference>
<protein>
    <recommendedName>
        <fullName evidence="10">Bifunctional purine biosynthesis protein PurH</fullName>
    </recommendedName>
    <domain>
        <recommendedName>
            <fullName evidence="10">Phosphoribosylaminoimidazolecarboxamide formyltransferase</fullName>
            <ecNumber evidence="10">2.1.2.3</ecNumber>
        </recommendedName>
        <alternativeName>
            <fullName evidence="10">AICAR transformylase</fullName>
        </alternativeName>
    </domain>
    <domain>
        <recommendedName>
            <fullName evidence="10">IMP cyclohydrolase</fullName>
            <ecNumber evidence="10">3.5.4.10</ecNumber>
        </recommendedName>
        <alternativeName>
            <fullName evidence="10">ATIC</fullName>
        </alternativeName>
        <alternativeName>
            <fullName evidence="10">IMP synthase</fullName>
        </alternativeName>
        <alternativeName>
            <fullName evidence="10">Inosinicase</fullName>
        </alternativeName>
    </domain>
</protein>
<organism evidence="12 13">
    <name type="scientific">Gluconobacter albidus</name>
    <dbReference type="NCBI Taxonomy" id="318683"/>
    <lineage>
        <taxon>Bacteria</taxon>
        <taxon>Pseudomonadati</taxon>
        <taxon>Pseudomonadota</taxon>
        <taxon>Alphaproteobacteria</taxon>
        <taxon>Acetobacterales</taxon>
        <taxon>Acetobacteraceae</taxon>
        <taxon>Gluconobacter</taxon>
    </lineage>
</organism>
<dbReference type="PANTHER" id="PTHR11692:SF0">
    <property type="entry name" value="BIFUNCTIONAL PURINE BIOSYNTHESIS PROTEIN ATIC"/>
    <property type="match status" value="1"/>
</dbReference>
<dbReference type="OrthoDB" id="9802065at2"/>
<evidence type="ECO:0000256" key="8">
    <source>
        <dbReference type="ARBA" id="ARBA00050488"/>
    </source>
</evidence>
<dbReference type="SMART" id="SM00798">
    <property type="entry name" value="AICARFT_IMPCHas"/>
    <property type="match status" value="1"/>
</dbReference>
<dbReference type="NCBIfam" id="NF002049">
    <property type="entry name" value="PRK00881.1"/>
    <property type="match status" value="1"/>
</dbReference>
<evidence type="ECO:0000259" key="11">
    <source>
        <dbReference type="PROSITE" id="PS51855"/>
    </source>
</evidence>
<evidence type="ECO:0000256" key="7">
    <source>
        <dbReference type="ARBA" id="ARBA00023268"/>
    </source>
</evidence>
<dbReference type="EC" id="3.5.4.10" evidence="10"/>
<dbReference type="Proteomes" id="UP000075636">
    <property type="component" value="Unassembled WGS sequence"/>
</dbReference>
<feature type="domain" description="MGS-like" evidence="11">
    <location>
        <begin position="1"/>
        <end position="150"/>
    </location>
</feature>
<dbReference type="STRING" id="318683.A0U94_09150"/>
<evidence type="ECO:0000256" key="5">
    <source>
        <dbReference type="ARBA" id="ARBA00022755"/>
    </source>
</evidence>
<evidence type="ECO:0000256" key="9">
    <source>
        <dbReference type="ARBA" id="ARBA00050687"/>
    </source>
</evidence>
<comment type="pathway">
    <text evidence="1 10">Purine metabolism; IMP biosynthesis via de novo pathway; IMP from 5-formamido-1-(5-phospho-D-ribosyl)imidazole-4-carboxamide: step 1/1.</text>
</comment>
<dbReference type="NCBIfam" id="TIGR00355">
    <property type="entry name" value="purH"/>
    <property type="match status" value="1"/>
</dbReference>
<dbReference type="RefSeq" id="WP_062109966.1">
    <property type="nucleotide sequence ID" value="NZ_LHZR01000113.1"/>
</dbReference>
<dbReference type="FunFam" id="3.40.140.20:FF:000001">
    <property type="entry name" value="Bifunctional purine biosynthesis protein PurH"/>
    <property type="match status" value="1"/>
</dbReference>
<dbReference type="InterPro" id="IPR036914">
    <property type="entry name" value="MGS-like_dom_sf"/>
</dbReference>
<evidence type="ECO:0000256" key="6">
    <source>
        <dbReference type="ARBA" id="ARBA00022801"/>
    </source>
</evidence>
<dbReference type="CDD" id="cd01421">
    <property type="entry name" value="IMPCH"/>
    <property type="match status" value="1"/>
</dbReference>
<dbReference type="EC" id="2.1.2.3" evidence="10"/>
<keyword evidence="5 10" id="KW-0658">Purine biosynthesis</keyword>
<comment type="caution">
    <text evidence="12">The sequence shown here is derived from an EMBL/GenBank/DDBJ whole genome shotgun (WGS) entry which is preliminary data.</text>
</comment>
<reference evidence="12 13" key="1">
    <citation type="submission" date="2015-06" db="EMBL/GenBank/DDBJ databases">
        <title>Improved classification and identification of acetic acid bacteria using matrix-assisted laser desorption/ionization time-of-flight mass spectrometry; Gluconobacter nephelii and Gluconobacter uchimurae are later heterotypic synonyms of Gluconobacter japonicus and Gluconobacter oxydans, respectively.</title>
        <authorList>
            <person name="Li L."/>
            <person name="Cleenwerck I."/>
            <person name="De Vuyst L."/>
            <person name="Vandamme P."/>
        </authorList>
    </citation>
    <scope>NUCLEOTIDE SEQUENCE [LARGE SCALE GENOMIC DNA]</scope>
    <source>
        <strain evidence="12 13">LMG 1768</strain>
    </source>
</reference>
<dbReference type="GO" id="GO:0006189">
    <property type="term" value="P:'de novo' IMP biosynthetic process"/>
    <property type="evidence" value="ECO:0007669"/>
    <property type="project" value="UniProtKB-UniRule"/>
</dbReference>
<evidence type="ECO:0000256" key="4">
    <source>
        <dbReference type="ARBA" id="ARBA00022679"/>
    </source>
</evidence>
<evidence type="ECO:0000256" key="10">
    <source>
        <dbReference type="HAMAP-Rule" id="MF_00139"/>
    </source>
</evidence>
<comment type="catalytic activity">
    <reaction evidence="8 10">
        <text>(6R)-10-formyltetrahydrofolate + 5-amino-1-(5-phospho-beta-D-ribosyl)imidazole-4-carboxamide = 5-formamido-1-(5-phospho-D-ribosyl)imidazole-4-carboxamide + (6S)-5,6,7,8-tetrahydrofolate</text>
        <dbReference type="Rhea" id="RHEA:22192"/>
        <dbReference type="ChEBI" id="CHEBI:57453"/>
        <dbReference type="ChEBI" id="CHEBI:58467"/>
        <dbReference type="ChEBI" id="CHEBI:58475"/>
        <dbReference type="ChEBI" id="CHEBI:195366"/>
        <dbReference type="EC" id="2.1.2.3"/>
    </reaction>
</comment>
<dbReference type="GO" id="GO:0003937">
    <property type="term" value="F:IMP cyclohydrolase activity"/>
    <property type="evidence" value="ECO:0007669"/>
    <property type="project" value="UniProtKB-UniRule"/>
</dbReference>
<dbReference type="FunFam" id="3.40.140.20:FF:000002">
    <property type="entry name" value="Bifunctional purine biosynthesis protein PurH"/>
    <property type="match status" value="1"/>
</dbReference>
<dbReference type="GO" id="GO:0005829">
    <property type="term" value="C:cytosol"/>
    <property type="evidence" value="ECO:0007669"/>
    <property type="project" value="TreeGrafter"/>
</dbReference>
<evidence type="ECO:0000313" key="13">
    <source>
        <dbReference type="Proteomes" id="UP000075636"/>
    </source>
</evidence>
<dbReference type="SUPFAM" id="SSF53927">
    <property type="entry name" value="Cytidine deaminase-like"/>
    <property type="match status" value="1"/>
</dbReference>
<name>A0A149TF43_9PROT</name>
<dbReference type="SUPFAM" id="SSF52335">
    <property type="entry name" value="Methylglyoxal synthase-like"/>
    <property type="match status" value="1"/>
</dbReference>
<comment type="similarity">
    <text evidence="3 10">Belongs to the PurH family.</text>
</comment>
<evidence type="ECO:0000256" key="3">
    <source>
        <dbReference type="ARBA" id="ARBA00007667"/>
    </source>
</evidence>
<dbReference type="HAMAP" id="MF_00139">
    <property type="entry name" value="PurH"/>
    <property type="match status" value="1"/>
</dbReference>
<dbReference type="Gene3D" id="3.40.140.20">
    <property type="match status" value="2"/>
</dbReference>
<dbReference type="Gene3D" id="3.40.50.1380">
    <property type="entry name" value="Methylglyoxal synthase-like domain"/>
    <property type="match status" value="1"/>
</dbReference>
<accession>A0A149TF43</accession>
<proteinExistence type="inferred from homology"/>
<dbReference type="GO" id="GO:0004643">
    <property type="term" value="F:phosphoribosylaminoimidazolecarboxamide formyltransferase activity"/>
    <property type="evidence" value="ECO:0007669"/>
    <property type="project" value="UniProtKB-UniRule"/>
</dbReference>
<dbReference type="PATRIC" id="fig|318683.6.peg.798"/>
<evidence type="ECO:0000256" key="1">
    <source>
        <dbReference type="ARBA" id="ARBA00004844"/>
    </source>
</evidence>
<keyword evidence="4 10" id="KW-0808">Transferase</keyword>
<dbReference type="FunFam" id="3.40.50.1380:FF:000001">
    <property type="entry name" value="Bifunctional purine biosynthesis protein PurH"/>
    <property type="match status" value="1"/>
</dbReference>
<dbReference type="PANTHER" id="PTHR11692">
    <property type="entry name" value="BIFUNCTIONAL PURINE BIOSYNTHESIS PROTEIN PURH"/>
    <property type="match status" value="1"/>
</dbReference>
<dbReference type="Pfam" id="PF01808">
    <property type="entry name" value="AICARFT_IMPCHas"/>
    <property type="match status" value="1"/>
</dbReference>
<sequence length="525" mass="55231">MTQTRLPVRRALLSVSDKTGLIELGRALAAHGAELLSTGGSAKALRDAGLTVKDVSDHTGFPEILDGRVKTLVPQVHGGILGRRDLADHVAQMAKHDIAPIDLVCVNLYPFAATVASGAGDEDCIENIDIGGPAMIRAAAKNFDHVAILTDPQQYGAVIASLEQGGTVLVERRGYAASAYAHTAAYDSMISRWFAKQAGEILPPVLTLSGTRDDLLRYGENPHQKAAFYRDGSQRPGVASARQLQGKALSYNNINDTDAAFEAVAEFDEPTVVIVKHANPCGVASAATLEQAWIAALRCDPVSAFGGIVALNRTLDGATAQRISKIFTEVIVAPDADADAVEVLAKKKNLRLLLTQGVPDPAAEGLSFRSVAGGFLAQSRDAGRVTQADLRVVTKRAPTDQEMKDLLFAFRVAKHVKSNAVIYVRNGATVGIGAGQMSRVDSARIAARKSEDAAKEAGEQAPLTIGSVAASDAFFPFADGLESVVAAGAVAVIQPGGSIRDQEVIDAADAAGIAMVFTGMRHFRH</sequence>
<comment type="pathway">
    <text evidence="2 10">Purine metabolism; IMP biosynthesis via de novo pathway; 5-formamido-1-(5-phospho-D-ribosyl)imidazole-4-carboxamide from 5-amino-1-(5-phospho-D-ribosyl)imidazole-4-carboxamide (10-formyl THF route): step 1/1.</text>
</comment>
<evidence type="ECO:0000313" key="12">
    <source>
        <dbReference type="EMBL" id="KXV46218.1"/>
    </source>
</evidence>
<dbReference type="UniPathway" id="UPA00074">
    <property type="reaction ID" value="UER00133"/>
</dbReference>
<gene>
    <name evidence="10 12" type="primary">purH</name>
    <name evidence="12" type="ORF">AD945_14650</name>
</gene>
<keyword evidence="6 10" id="KW-0378">Hydrolase</keyword>
<evidence type="ECO:0000256" key="2">
    <source>
        <dbReference type="ARBA" id="ARBA00004954"/>
    </source>
</evidence>
<dbReference type="InterPro" id="IPR011607">
    <property type="entry name" value="MGS-like_dom"/>
</dbReference>
<comment type="catalytic activity">
    <reaction evidence="9 10">
        <text>IMP + H2O = 5-formamido-1-(5-phospho-D-ribosyl)imidazole-4-carboxamide</text>
        <dbReference type="Rhea" id="RHEA:18445"/>
        <dbReference type="ChEBI" id="CHEBI:15377"/>
        <dbReference type="ChEBI" id="CHEBI:58053"/>
        <dbReference type="ChEBI" id="CHEBI:58467"/>
        <dbReference type="EC" id="3.5.4.10"/>
    </reaction>
</comment>